<dbReference type="AlphaFoldDB" id="A0A3B0M670"/>
<sequence>MKPTPQTSRSNLALDAILSIKGMPRRLSARYDALEMERDEALPKRGIRH</sequence>
<organism evidence="1 2">
    <name type="scientific">Roseinatronobacter ekhonensis</name>
    <dbReference type="NCBI Taxonomy" id="254356"/>
    <lineage>
        <taxon>Bacteria</taxon>
        <taxon>Pseudomonadati</taxon>
        <taxon>Pseudomonadota</taxon>
        <taxon>Alphaproteobacteria</taxon>
        <taxon>Rhodobacterales</taxon>
        <taxon>Paracoccaceae</taxon>
        <taxon>Roseinatronobacter</taxon>
    </lineage>
</organism>
<dbReference type="RefSeq" id="WP_183073354.1">
    <property type="nucleotide sequence ID" value="NZ_UIHC01000009.1"/>
</dbReference>
<reference evidence="2" key="1">
    <citation type="submission" date="2018-08" db="EMBL/GenBank/DDBJ databases">
        <authorList>
            <person name="Rodrigo-Torres L."/>
            <person name="Arahal R. D."/>
            <person name="Lucena T."/>
        </authorList>
    </citation>
    <scope>NUCLEOTIDE SEQUENCE [LARGE SCALE GENOMIC DNA]</scope>
    <source>
        <strain evidence="2">CECT 7235</strain>
    </source>
</reference>
<gene>
    <name evidence="1" type="ORF">ROE7235_01304</name>
</gene>
<protein>
    <submittedName>
        <fullName evidence="1">Uncharacterized protein</fullName>
    </submittedName>
</protein>
<accession>A0A3B0M670</accession>
<dbReference type="EMBL" id="UIHC01000009">
    <property type="protein sequence ID" value="SUZ31555.1"/>
    <property type="molecule type" value="Genomic_DNA"/>
</dbReference>
<keyword evidence="2" id="KW-1185">Reference proteome</keyword>
<dbReference type="Proteomes" id="UP000272908">
    <property type="component" value="Unassembled WGS sequence"/>
</dbReference>
<proteinExistence type="predicted"/>
<name>A0A3B0M670_9RHOB</name>
<evidence type="ECO:0000313" key="1">
    <source>
        <dbReference type="EMBL" id="SUZ31555.1"/>
    </source>
</evidence>
<evidence type="ECO:0000313" key="2">
    <source>
        <dbReference type="Proteomes" id="UP000272908"/>
    </source>
</evidence>